<protein>
    <recommendedName>
        <fullName evidence="1">Pvc16 N-terminal domain-containing protein</fullName>
    </recommendedName>
</protein>
<accession>A0A0V7ZM97</accession>
<keyword evidence="3" id="KW-1185">Reference proteome</keyword>
<dbReference type="InterPro" id="IPR025351">
    <property type="entry name" value="Pvc16_N"/>
</dbReference>
<reference evidence="2 3" key="1">
    <citation type="journal article" date="2015" name="Genome Announc.">
        <title>Draft Genome of the Euendolithic (true boring) Cyanobacterium Mastigocoleus testarum strain BC008.</title>
        <authorList>
            <person name="Guida B.S."/>
            <person name="Garcia-Pichel F."/>
        </authorList>
    </citation>
    <scope>NUCLEOTIDE SEQUENCE [LARGE SCALE GENOMIC DNA]</scope>
    <source>
        <strain evidence="2 3">BC008</strain>
    </source>
</reference>
<organism evidence="2 3">
    <name type="scientific">Mastigocoleus testarum BC008</name>
    <dbReference type="NCBI Taxonomy" id="371196"/>
    <lineage>
        <taxon>Bacteria</taxon>
        <taxon>Bacillati</taxon>
        <taxon>Cyanobacteriota</taxon>
        <taxon>Cyanophyceae</taxon>
        <taxon>Nostocales</taxon>
        <taxon>Hapalosiphonaceae</taxon>
        <taxon>Mastigocoleus</taxon>
    </lineage>
</organism>
<dbReference type="RefSeq" id="WP_058183978.1">
    <property type="nucleotide sequence ID" value="NZ_LMTZ01000105.1"/>
</dbReference>
<dbReference type="Pfam" id="PF14065">
    <property type="entry name" value="Pvc16_N"/>
    <property type="match status" value="1"/>
</dbReference>
<evidence type="ECO:0000259" key="1">
    <source>
        <dbReference type="Pfam" id="PF14065"/>
    </source>
</evidence>
<proteinExistence type="predicted"/>
<dbReference type="EMBL" id="LMTZ01000105">
    <property type="protein sequence ID" value="KST65689.1"/>
    <property type="molecule type" value="Genomic_DNA"/>
</dbReference>
<name>A0A0V7ZM97_9CYAN</name>
<dbReference type="Proteomes" id="UP000053372">
    <property type="component" value="Unassembled WGS sequence"/>
</dbReference>
<comment type="caution">
    <text evidence="2">The sequence shown here is derived from an EMBL/GenBank/DDBJ whole genome shotgun (WGS) entry which is preliminary data.</text>
</comment>
<gene>
    <name evidence="2" type="ORF">BC008_22175</name>
</gene>
<feature type="domain" description="Pvc16 N-terminal" evidence="1">
    <location>
        <begin position="8"/>
        <end position="193"/>
    </location>
</feature>
<dbReference type="AlphaFoldDB" id="A0A0V7ZM97"/>
<evidence type="ECO:0000313" key="3">
    <source>
        <dbReference type="Proteomes" id="UP000053372"/>
    </source>
</evidence>
<sequence length="443" mass="49459">MNYLAIATVTTALKNILQVGINNEMPGTQVTTVRPDKLNAGVKERKVNIFLYQAAPNRELYTIDLTTHRPKDGMTQKHALALDLNYILTFYGNEMSLETQKLLGLTVKTLVDYSKLSKDIIQATIDRDPSLRDSTLANQVQEIKFIPNIMTPEELLRIWSISFQSPYSLSLAYQARAVTIEGEVIGKSALPVRSTSIYLSFASPTIKEIEVEPTSFNTNKAITIESSLIIYGDKLNSDDTKIKIGNARITPQKVEDKVIKLDLSSIPTSEIKNLKAGVQSLQVIQTPKNSDRNPVKSIESNALPLVLRPNIVGDIVLSQNKANWENLYSGEVALEIDLKVSKRQRIYLLLNEISNSQPEAYVFPAKKIEDNLNRIVFSVRNVKIGEYLARIQVDGAESPLKIDTDPNSNTYEEYYQPKISISHSQSLNLNGNSSRKDISASSK</sequence>
<evidence type="ECO:0000313" key="2">
    <source>
        <dbReference type="EMBL" id="KST65689.1"/>
    </source>
</evidence>